<proteinExistence type="predicted"/>
<accession>A0A8X6RVJ4</accession>
<comment type="caution">
    <text evidence="1">The sequence shown here is derived from an EMBL/GenBank/DDBJ whole genome shotgun (WGS) entry which is preliminary data.</text>
</comment>
<evidence type="ECO:0000313" key="2">
    <source>
        <dbReference type="Proteomes" id="UP000887159"/>
    </source>
</evidence>
<evidence type="ECO:0000313" key="1">
    <source>
        <dbReference type="EMBL" id="GFX99907.1"/>
    </source>
</evidence>
<name>A0A8X6RVJ4_TRICX</name>
<protein>
    <submittedName>
        <fullName evidence="1">Uncharacterized protein</fullName>
    </submittedName>
</protein>
<organism evidence="1 2">
    <name type="scientific">Trichonephila clavipes</name>
    <name type="common">Golden silk orbweaver</name>
    <name type="synonym">Nephila clavipes</name>
    <dbReference type="NCBI Taxonomy" id="2585209"/>
    <lineage>
        <taxon>Eukaryota</taxon>
        <taxon>Metazoa</taxon>
        <taxon>Ecdysozoa</taxon>
        <taxon>Arthropoda</taxon>
        <taxon>Chelicerata</taxon>
        <taxon>Arachnida</taxon>
        <taxon>Araneae</taxon>
        <taxon>Araneomorphae</taxon>
        <taxon>Entelegynae</taxon>
        <taxon>Araneoidea</taxon>
        <taxon>Nephilidae</taxon>
        <taxon>Trichonephila</taxon>
    </lineage>
</organism>
<sequence length="98" mass="11072">MQVDHVCSFKCFWTRIRPLRCCTENRDSFEKTSCCHSYTQFCHWVPLCAAVSKEASTMVSGKTVHAPLDLVALSVSELVVLQTNPLLDSRLYDTARST</sequence>
<reference evidence="1" key="1">
    <citation type="submission" date="2020-08" db="EMBL/GenBank/DDBJ databases">
        <title>Multicomponent nature underlies the extraordinary mechanical properties of spider dragline silk.</title>
        <authorList>
            <person name="Kono N."/>
            <person name="Nakamura H."/>
            <person name="Mori M."/>
            <person name="Yoshida Y."/>
            <person name="Ohtoshi R."/>
            <person name="Malay A.D."/>
            <person name="Moran D.A.P."/>
            <person name="Tomita M."/>
            <person name="Numata K."/>
            <person name="Arakawa K."/>
        </authorList>
    </citation>
    <scope>NUCLEOTIDE SEQUENCE</scope>
</reference>
<keyword evidence="2" id="KW-1185">Reference proteome</keyword>
<dbReference type="EMBL" id="BMAU01021215">
    <property type="protein sequence ID" value="GFX99907.1"/>
    <property type="molecule type" value="Genomic_DNA"/>
</dbReference>
<gene>
    <name evidence="1" type="ORF">TNCV_259441</name>
</gene>
<dbReference type="Proteomes" id="UP000887159">
    <property type="component" value="Unassembled WGS sequence"/>
</dbReference>
<dbReference type="AlphaFoldDB" id="A0A8X6RVJ4"/>